<dbReference type="AlphaFoldDB" id="A0A410E1X2"/>
<gene>
    <name evidence="2" type="ORF">C1I91_13875</name>
</gene>
<dbReference type="InterPro" id="IPR036400">
    <property type="entry name" value="Cyt_B5-like_heme/steroid_sf"/>
</dbReference>
<dbReference type="EMBL" id="CP025746">
    <property type="protein sequence ID" value="QAA35301.1"/>
    <property type="molecule type" value="Genomic_DNA"/>
</dbReference>
<accession>A0A410E1X2</accession>
<evidence type="ECO:0000313" key="3">
    <source>
        <dbReference type="Proteomes" id="UP000286268"/>
    </source>
</evidence>
<name>A0A410E1X2_9CLOT</name>
<evidence type="ECO:0000259" key="1">
    <source>
        <dbReference type="SMART" id="SM01117"/>
    </source>
</evidence>
<evidence type="ECO:0000313" key="2">
    <source>
        <dbReference type="EMBL" id="QAA35301.1"/>
    </source>
</evidence>
<keyword evidence="3" id="KW-1185">Reference proteome</keyword>
<dbReference type="OrthoDB" id="9785263at2"/>
<dbReference type="Proteomes" id="UP000286268">
    <property type="component" value="Chromosome"/>
</dbReference>
<feature type="domain" description="Cytochrome b5 heme-binding" evidence="1">
    <location>
        <begin position="23"/>
        <end position="94"/>
    </location>
</feature>
<dbReference type="Pfam" id="PF00173">
    <property type="entry name" value="Cyt-b5"/>
    <property type="match status" value="1"/>
</dbReference>
<protein>
    <submittedName>
        <fullName evidence="2">Cytochrome B5</fullName>
    </submittedName>
</protein>
<dbReference type="KEGG" id="cmah:C1I91_13875"/>
<dbReference type="InterPro" id="IPR001199">
    <property type="entry name" value="Cyt_B5-like_heme/steroid-bd"/>
</dbReference>
<sequence>MTSRNGNGNQLSDSVDTTKLKSYTLDELSKYNGKNGNKAYVAYKGLVYDVTDVPEWKNGTHHGQKAGTDLSAELSKSPHGESVLKDLTIVGKIK</sequence>
<reference evidence="2 3" key="1">
    <citation type="submission" date="2018-01" db="EMBL/GenBank/DDBJ databases">
        <title>Genome Sequencing and Assembly of Anaerobacter polyendosporus strain CT4.</title>
        <authorList>
            <person name="Tachaapaikoon C."/>
            <person name="Sutheeworapong S."/>
            <person name="Jenjaroenpun P."/>
            <person name="Wongsurawat T."/>
            <person name="Nookeaw I."/>
            <person name="Cheawchanlertfa P."/>
            <person name="Kosugi A."/>
            <person name="Cheevadhanarak S."/>
            <person name="Ratanakhanokchai K."/>
        </authorList>
    </citation>
    <scope>NUCLEOTIDE SEQUENCE [LARGE SCALE GENOMIC DNA]</scope>
    <source>
        <strain evidence="2 3">CT4</strain>
    </source>
</reference>
<dbReference type="Gene3D" id="3.10.120.10">
    <property type="entry name" value="Cytochrome b5-like heme/steroid binding domain"/>
    <property type="match status" value="1"/>
</dbReference>
<dbReference type="SMART" id="SM01117">
    <property type="entry name" value="Cyt-b5"/>
    <property type="match status" value="1"/>
</dbReference>
<proteinExistence type="predicted"/>
<organism evidence="2 3">
    <name type="scientific">Clostridium manihotivorum</name>
    <dbReference type="NCBI Taxonomy" id="2320868"/>
    <lineage>
        <taxon>Bacteria</taxon>
        <taxon>Bacillati</taxon>
        <taxon>Bacillota</taxon>
        <taxon>Clostridia</taxon>
        <taxon>Eubacteriales</taxon>
        <taxon>Clostridiaceae</taxon>
        <taxon>Clostridium</taxon>
    </lineage>
</organism>
<dbReference type="SUPFAM" id="SSF55856">
    <property type="entry name" value="Cytochrome b5-like heme/steroid binding domain"/>
    <property type="match status" value="1"/>
</dbReference>